<feature type="non-terminal residue" evidence="1">
    <location>
        <position position="78"/>
    </location>
</feature>
<gene>
    <name evidence="1" type="ORF">ABG768_004142</name>
</gene>
<dbReference type="EMBL" id="JAWDJR010000012">
    <property type="protein sequence ID" value="KAK9965028.1"/>
    <property type="molecule type" value="Genomic_DNA"/>
</dbReference>
<accession>A0AAW1ZW38</accession>
<evidence type="ECO:0000313" key="2">
    <source>
        <dbReference type="Proteomes" id="UP001479290"/>
    </source>
</evidence>
<reference evidence="1 2" key="1">
    <citation type="submission" date="2024-05" db="EMBL/GenBank/DDBJ databases">
        <title>A high-quality chromosomal-level genome assembly of Topmouth culter (Culter alburnus).</title>
        <authorList>
            <person name="Zhao H."/>
        </authorList>
    </citation>
    <scope>NUCLEOTIDE SEQUENCE [LARGE SCALE GENOMIC DNA]</scope>
    <source>
        <strain evidence="1">CATC2023</strain>
        <tissue evidence="1">Muscle</tissue>
    </source>
</reference>
<name>A0AAW1ZW38_CULAL</name>
<comment type="caution">
    <text evidence="1">The sequence shown here is derived from an EMBL/GenBank/DDBJ whole genome shotgun (WGS) entry which is preliminary data.</text>
</comment>
<evidence type="ECO:0000313" key="1">
    <source>
        <dbReference type="EMBL" id="KAK9965028.1"/>
    </source>
</evidence>
<keyword evidence="2" id="KW-1185">Reference proteome</keyword>
<sequence>WLAVISGPDKELFLGVQGWLAGEGAQSRFSPFTDALTLGHMNTHGGRTPTQLGRICRAGQWAGEGTSKTKKSASLLLT</sequence>
<proteinExistence type="predicted"/>
<protein>
    <submittedName>
        <fullName evidence="1">Uncharacterized protein</fullName>
    </submittedName>
</protein>
<dbReference type="Proteomes" id="UP001479290">
    <property type="component" value="Unassembled WGS sequence"/>
</dbReference>
<organism evidence="1 2">
    <name type="scientific">Culter alburnus</name>
    <name type="common">Topmouth culter</name>
    <dbReference type="NCBI Taxonomy" id="194366"/>
    <lineage>
        <taxon>Eukaryota</taxon>
        <taxon>Metazoa</taxon>
        <taxon>Chordata</taxon>
        <taxon>Craniata</taxon>
        <taxon>Vertebrata</taxon>
        <taxon>Euteleostomi</taxon>
        <taxon>Actinopterygii</taxon>
        <taxon>Neopterygii</taxon>
        <taxon>Teleostei</taxon>
        <taxon>Ostariophysi</taxon>
        <taxon>Cypriniformes</taxon>
        <taxon>Xenocyprididae</taxon>
        <taxon>Xenocypridinae</taxon>
        <taxon>Culter</taxon>
    </lineage>
</organism>
<dbReference type="AlphaFoldDB" id="A0AAW1ZW38"/>
<feature type="non-terminal residue" evidence="1">
    <location>
        <position position="1"/>
    </location>
</feature>